<comment type="caution">
    <text evidence="2">The sequence shown here is derived from an EMBL/GenBank/DDBJ whole genome shotgun (WGS) entry which is preliminary data.</text>
</comment>
<gene>
    <name evidence="2" type="ORF">V5799_020007</name>
</gene>
<dbReference type="GO" id="GO:0016485">
    <property type="term" value="P:protein processing"/>
    <property type="evidence" value="ECO:0007669"/>
    <property type="project" value="TreeGrafter"/>
</dbReference>
<proteinExistence type="predicted"/>
<dbReference type="PANTHER" id="PTHR11733">
    <property type="entry name" value="ZINC METALLOPROTEASE FAMILY M13 NEPRILYSIN-RELATED"/>
    <property type="match status" value="1"/>
</dbReference>
<dbReference type="SUPFAM" id="SSF55486">
    <property type="entry name" value="Metalloproteases ('zincins'), catalytic domain"/>
    <property type="match status" value="2"/>
</dbReference>
<evidence type="ECO:0000313" key="2">
    <source>
        <dbReference type="EMBL" id="KAK8778657.1"/>
    </source>
</evidence>
<accession>A0AAQ4EVA6</accession>
<dbReference type="GO" id="GO:0004222">
    <property type="term" value="F:metalloendopeptidase activity"/>
    <property type="evidence" value="ECO:0007669"/>
    <property type="project" value="InterPro"/>
</dbReference>
<feature type="region of interest" description="Disordered" evidence="1">
    <location>
        <begin position="145"/>
        <end position="215"/>
    </location>
</feature>
<dbReference type="Proteomes" id="UP001321473">
    <property type="component" value="Unassembled WGS sequence"/>
</dbReference>
<sequence>MAPPLLHPRRGTPREPRKARHHPAGQAVHGAPKRTLRHLPTREALVKSVAVLRSPPRHREYRLCTALEKRPLRNHLARTTRAVVPPLLPKGRRRTARRDRPGAPGFRAARAVRSQPSAPARCELLGLREGTVGSLKEAALRSHLDEASPAKAQRPKPVVRVPQRPAQRNHPTRAGSRKIFARYPCSGGSAAVPAAGQDEQVSSSSSPVTASTDDSLLGYPEGQQVVPLEATPTQTSLDLVMTGRRRDQQRRAMSPESSGASFQDRVLQGLKSVHLSGSVKKKADAKKNALRRPSRASQPEYPLTFGEVCSAALVVALVTAGVMLWRHRRAASLARLIGDQDDSAKDTVRCESDSCGQLQEILDLSVDSGADPCHDMHQYVCGGWDRRKPGLSIRFYTQERARRAFVEGAARRRAGRVYAGVAGQAALVYDSCEDVVLRGDRDIEAIAQLLREANLTWPHVPEKMDLLGALVYMDQALHWAVLFNFERVPRHQTTCHPRPKFAAARGRRGRPDGSVEYVVRVKVADHFLPLYRRVHEMIKQGRFNSYLELLFLTLVNRTQEPVQPPSVTYDVEQKGKMKNQSIEKPEAVANQVVSWYALQTCVMFSYSPGIELMYGNHTAAVEEQEAACLYLTTWFSGTAHNFVSLPMGGVEDIYWYTRSIVNGVTDSFLNEFMGSGGREKSTIRAKLLTRNRLAISLLRQMATTATKWTTFYSPHRPFVLVWRWASDKRLPRSFWQTGCCSRQGATSALAPRAAECCGLFEDLVATSEWDSLPLDGIDDETRRGSPPYLVQPIAWNVPFFAPDLQLPVKYGALGSVLAALVAANYFEAGEGRQYEARVETLTACHNGTEMAAAVRTSMASFDSIVRSLALRNASLEALWNAYSAVWEEDREREASAEDVARKRRSDDRLFFMSWCLTVCGEPGARELCNEPLTSGGIFARRNFTTAFGCRAGAPMTVPSKCAAQ</sequence>
<feature type="compositionally biased region" description="Low complexity" evidence="1">
    <location>
        <begin position="151"/>
        <end position="168"/>
    </location>
</feature>
<keyword evidence="3" id="KW-1185">Reference proteome</keyword>
<dbReference type="InterPro" id="IPR000718">
    <property type="entry name" value="Peptidase_M13"/>
</dbReference>
<dbReference type="Gene3D" id="1.10.1380.10">
    <property type="entry name" value="Neutral endopeptidase , domain2"/>
    <property type="match status" value="1"/>
</dbReference>
<feature type="compositionally biased region" description="Low complexity" evidence="1">
    <location>
        <begin position="201"/>
        <end position="215"/>
    </location>
</feature>
<dbReference type="Gene3D" id="3.40.390.10">
    <property type="entry name" value="Collagenase (Catalytic Domain)"/>
    <property type="match status" value="2"/>
</dbReference>
<protein>
    <submittedName>
        <fullName evidence="2">Uncharacterized protein</fullName>
    </submittedName>
</protein>
<dbReference type="InterPro" id="IPR024079">
    <property type="entry name" value="MetalloPept_cat_dom_sf"/>
</dbReference>
<feature type="compositionally biased region" description="Basic residues" evidence="1">
    <location>
        <begin position="7"/>
        <end position="23"/>
    </location>
</feature>
<evidence type="ECO:0000256" key="1">
    <source>
        <dbReference type="SAM" id="MobiDB-lite"/>
    </source>
</evidence>
<dbReference type="GO" id="GO:0005886">
    <property type="term" value="C:plasma membrane"/>
    <property type="evidence" value="ECO:0007669"/>
    <property type="project" value="TreeGrafter"/>
</dbReference>
<dbReference type="EMBL" id="JARKHS020010501">
    <property type="protein sequence ID" value="KAK8778657.1"/>
    <property type="molecule type" value="Genomic_DNA"/>
</dbReference>
<feature type="region of interest" description="Disordered" evidence="1">
    <location>
        <begin position="277"/>
        <end position="297"/>
    </location>
</feature>
<evidence type="ECO:0000313" key="3">
    <source>
        <dbReference type="Proteomes" id="UP001321473"/>
    </source>
</evidence>
<feature type="region of interest" description="Disordered" evidence="1">
    <location>
        <begin position="1"/>
        <end position="34"/>
    </location>
</feature>
<dbReference type="InterPro" id="IPR042089">
    <property type="entry name" value="Peptidase_M13_dom_2"/>
</dbReference>
<dbReference type="PANTHER" id="PTHR11733:SF241">
    <property type="entry name" value="GH26575P-RELATED"/>
    <property type="match status" value="1"/>
</dbReference>
<dbReference type="PROSITE" id="PS51885">
    <property type="entry name" value="NEPRILYSIN"/>
    <property type="match status" value="1"/>
</dbReference>
<organism evidence="2 3">
    <name type="scientific">Amblyomma americanum</name>
    <name type="common">Lone star tick</name>
    <dbReference type="NCBI Taxonomy" id="6943"/>
    <lineage>
        <taxon>Eukaryota</taxon>
        <taxon>Metazoa</taxon>
        <taxon>Ecdysozoa</taxon>
        <taxon>Arthropoda</taxon>
        <taxon>Chelicerata</taxon>
        <taxon>Arachnida</taxon>
        <taxon>Acari</taxon>
        <taxon>Parasitiformes</taxon>
        <taxon>Ixodida</taxon>
        <taxon>Ixodoidea</taxon>
        <taxon>Ixodidae</taxon>
        <taxon>Amblyomminae</taxon>
        <taxon>Amblyomma</taxon>
    </lineage>
</organism>
<reference evidence="2 3" key="1">
    <citation type="journal article" date="2023" name="Arcadia Sci">
        <title>De novo assembly of a long-read Amblyomma americanum tick genome.</title>
        <authorList>
            <person name="Chou S."/>
            <person name="Poskanzer K.E."/>
            <person name="Rollins M."/>
            <person name="Thuy-Boun P.S."/>
        </authorList>
    </citation>
    <scope>NUCLEOTIDE SEQUENCE [LARGE SCALE GENOMIC DNA]</scope>
    <source>
        <strain evidence="2">F_SG_1</strain>
        <tissue evidence="2">Salivary glands</tissue>
    </source>
</reference>
<dbReference type="AlphaFoldDB" id="A0AAQ4EVA6"/>
<name>A0AAQ4EVA6_AMBAM</name>